<keyword evidence="4" id="KW-0564">Palmitate</keyword>
<protein>
    <submittedName>
        <fullName evidence="7">Extracellular solute-binding protein</fullName>
    </submittedName>
</protein>
<dbReference type="PANTHER" id="PTHR43649">
    <property type="entry name" value="ARABINOSE-BINDING PROTEIN-RELATED"/>
    <property type="match status" value="1"/>
</dbReference>
<dbReference type="Gene3D" id="3.40.190.10">
    <property type="entry name" value="Periplasmic binding protein-like II"/>
    <property type="match status" value="1"/>
</dbReference>
<keyword evidence="5" id="KW-0449">Lipoprotein</keyword>
<feature type="region of interest" description="Disordered" evidence="6">
    <location>
        <begin position="1"/>
        <end position="22"/>
    </location>
</feature>
<proteinExistence type="predicted"/>
<evidence type="ECO:0000313" key="7">
    <source>
        <dbReference type="EMBL" id="MBW7458859.1"/>
    </source>
</evidence>
<dbReference type="EMBL" id="JAHZIK010001376">
    <property type="protein sequence ID" value="MBW7458859.1"/>
    <property type="molecule type" value="Genomic_DNA"/>
</dbReference>
<dbReference type="InterPro" id="IPR050490">
    <property type="entry name" value="Bact_solute-bd_prot1"/>
</dbReference>
<dbReference type="Proteomes" id="UP001519887">
    <property type="component" value="Unassembled WGS sequence"/>
</dbReference>
<dbReference type="InterPro" id="IPR006059">
    <property type="entry name" value="SBP"/>
</dbReference>
<name>A0ABS7CD86_9BACL</name>
<dbReference type="SUPFAM" id="SSF53850">
    <property type="entry name" value="Periplasmic binding protein-like II"/>
    <property type="match status" value="1"/>
</dbReference>
<organism evidence="7 8">
    <name type="scientific">Paenibacillus sepulcri</name>
    <dbReference type="NCBI Taxonomy" id="359917"/>
    <lineage>
        <taxon>Bacteria</taxon>
        <taxon>Bacillati</taxon>
        <taxon>Bacillota</taxon>
        <taxon>Bacilli</taxon>
        <taxon>Bacillales</taxon>
        <taxon>Paenibacillaceae</taxon>
        <taxon>Paenibacillus</taxon>
    </lineage>
</organism>
<gene>
    <name evidence="7" type="ORF">K0U00_32915</name>
</gene>
<evidence type="ECO:0000256" key="4">
    <source>
        <dbReference type="ARBA" id="ARBA00023139"/>
    </source>
</evidence>
<dbReference type="Pfam" id="PF01547">
    <property type="entry name" value="SBP_bac_1"/>
    <property type="match status" value="1"/>
</dbReference>
<dbReference type="PANTHER" id="PTHR43649:SF33">
    <property type="entry name" value="POLYGALACTURONAN_RHAMNOGALACTURONAN-BINDING PROTEIN YTCQ"/>
    <property type="match status" value="1"/>
</dbReference>
<evidence type="ECO:0000313" key="8">
    <source>
        <dbReference type="Proteomes" id="UP001519887"/>
    </source>
</evidence>
<keyword evidence="8" id="KW-1185">Reference proteome</keyword>
<feature type="compositionally biased region" description="Polar residues" evidence="6">
    <location>
        <begin position="1"/>
        <end position="20"/>
    </location>
</feature>
<evidence type="ECO:0000256" key="3">
    <source>
        <dbReference type="ARBA" id="ARBA00023136"/>
    </source>
</evidence>
<reference evidence="7 8" key="1">
    <citation type="submission" date="2021-07" db="EMBL/GenBank/DDBJ databases">
        <title>Paenibacillus radiodurans sp. nov., isolated from the southeastern edge of Tengger Desert.</title>
        <authorList>
            <person name="Zhang G."/>
        </authorList>
    </citation>
    <scope>NUCLEOTIDE SEQUENCE [LARGE SCALE GENOMIC DNA]</scope>
    <source>
        <strain evidence="7 8">CCM 7311</strain>
    </source>
</reference>
<evidence type="ECO:0000256" key="5">
    <source>
        <dbReference type="ARBA" id="ARBA00023288"/>
    </source>
</evidence>
<feature type="non-terminal residue" evidence="7">
    <location>
        <position position="1"/>
    </location>
</feature>
<keyword evidence="1" id="KW-1003">Cell membrane</keyword>
<evidence type="ECO:0000256" key="6">
    <source>
        <dbReference type="SAM" id="MobiDB-lite"/>
    </source>
</evidence>
<keyword evidence="3" id="KW-0472">Membrane</keyword>
<evidence type="ECO:0000256" key="2">
    <source>
        <dbReference type="ARBA" id="ARBA00022729"/>
    </source>
</evidence>
<accession>A0ABS7CD86</accession>
<evidence type="ECO:0000256" key="1">
    <source>
        <dbReference type="ARBA" id="ARBA00022475"/>
    </source>
</evidence>
<comment type="caution">
    <text evidence="7">The sequence shown here is derived from an EMBL/GenBank/DDBJ whole genome shotgun (WGS) entry which is preliminary data.</text>
</comment>
<sequence length="424" mass="48173">TAGQTSGTAEGSNASDGTDSGDNELFFYTAQNKTYEDEASFDRLIGQYIRKKFPDITLKHVHWNDGTRYEDLIAKGTIPDIVLEETYRNTHRMIEKFGLEYDMSDMVKKYNFDIKQLDPGSMEKTKTASDGKLYALPFELNDYVLVYNKDLFDKYGVDYPKDGMTYDEIYALAQKMTRQDGDITYKGYQQHPSHYMYYNQLSEPVLDPNEDKGDLDSPEWLKIVNNIRRFYEIPGNQFTTTTDFPKGQMAMSVDVIENVLNWSVDYPDLNFDIASVPVFPEAPAYKYQPNANGLFITKESKHKDLAFQVIQYLLSDEVQEARSRDALISPLNSEAVQQAFAQNIPQMKDKHTAGIFALKSAMPASRKPGLTFINPPVQQVFQPNIFDQSKDSSTALRVVNEMIDKQLAETKAAVEAGGDGTQYQ</sequence>
<keyword evidence="2" id="KW-0732">Signal</keyword>